<evidence type="ECO:0000313" key="2">
    <source>
        <dbReference type="Proteomes" id="UP000188181"/>
    </source>
</evidence>
<accession>A0A1Q2MEU6</accession>
<dbReference type="Proteomes" id="UP000188181">
    <property type="component" value="Chromosome"/>
</dbReference>
<dbReference type="PROSITE" id="PS51257">
    <property type="entry name" value="PROKAR_LIPOPROTEIN"/>
    <property type="match status" value="1"/>
</dbReference>
<evidence type="ECO:0000313" key="1">
    <source>
        <dbReference type="EMBL" id="AQQ71225.1"/>
    </source>
</evidence>
<organism evidence="1 2">
    <name type="scientific">Limihaloglobus sulfuriphilus</name>
    <dbReference type="NCBI Taxonomy" id="1851148"/>
    <lineage>
        <taxon>Bacteria</taxon>
        <taxon>Pseudomonadati</taxon>
        <taxon>Planctomycetota</taxon>
        <taxon>Phycisphaerae</taxon>
        <taxon>Sedimentisphaerales</taxon>
        <taxon>Sedimentisphaeraceae</taxon>
        <taxon>Limihaloglobus</taxon>
    </lineage>
</organism>
<proteinExistence type="predicted"/>
<dbReference type="KEGG" id="pbas:SMSP2_01591"/>
<dbReference type="OrthoDB" id="270268at2"/>
<name>A0A1Q2MEU6_9BACT</name>
<dbReference type="EMBL" id="CP019646">
    <property type="protein sequence ID" value="AQQ71225.1"/>
    <property type="molecule type" value="Genomic_DNA"/>
</dbReference>
<dbReference type="RefSeq" id="WP_146683421.1">
    <property type="nucleotide sequence ID" value="NZ_CP019646.1"/>
</dbReference>
<evidence type="ECO:0008006" key="3">
    <source>
        <dbReference type="Google" id="ProtNLM"/>
    </source>
</evidence>
<gene>
    <name evidence="1" type="ORF">SMSP2_01591</name>
</gene>
<reference evidence="2" key="1">
    <citation type="submission" date="2017-02" db="EMBL/GenBank/DDBJ databases">
        <title>Comparative genomics and description of representatives of a novel lineage of planctomycetes thriving in anoxic sediments.</title>
        <authorList>
            <person name="Spring S."/>
            <person name="Bunk B."/>
            <person name="Sproer C."/>
        </authorList>
    </citation>
    <scope>NUCLEOTIDE SEQUENCE [LARGE SCALE GENOMIC DNA]</scope>
    <source>
        <strain evidence="2">SM-Chi-D1</strain>
    </source>
</reference>
<sequence>MLKTTFKYIAAFCCLAGFLIGIGGCSGYSQGWLFPEEVETVYVEMFDSRDFRRDYEYTLTEAVCKQIEVQTPYKLIADKNRAQTMLYGYISYMSDEILDMERYSGRPIEQEAAVRVVFSWKDMTTGRMYADNVEVIGACSYSDFENQDYSYAAQVAVNDAAKKILQSMQTKW</sequence>
<keyword evidence="2" id="KW-1185">Reference proteome</keyword>
<protein>
    <recommendedName>
        <fullName evidence="3">Lipopolysaccharide-assembly</fullName>
    </recommendedName>
</protein>
<dbReference type="AlphaFoldDB" id="A0A1Q2MEU6"/>
<dbReference type="STRING" id="1851148.SMSP2_01591"/>